<organism evidence="1 2">
    <name type="scientific">Chlamydomonas reinhardtii</name>
    <name type="common">Chlamydomonas smithii</name>
    <dbReference type="NCBI Taxonomy" id="3055"/>
    <lineage>
        <taxon>Eukaryota</taxon>
        <taxon>Viridiplantae</taxon>
        <taxon>Chlorophyta</taxon>
        <taxon>core chlorophytes</taxon>
        <taxon>Chlorophyceae</taxon>
        <taxon>CS clade</taxon>
        <taxon>Chlamydomonadales</taxon>
        <taxon>Chlamydomonadaceae</taxon>
        <taxon>Chlamydomonas</taxon>
    </lineage>
</organism>
<dbReference type="RefSeq" id="XP_042917185.1">
    <property type="nucleotide sequence ID" value="XM_043069210.1"/>
</dbReference>
<dbReference type="KEGG" id="cre:CHLRE_13g563326v5"/>
<dbReference type="Gramene" id="PNW73542">
    <property type="protein sequence ID" value="PNW73542"/>
    <property type="gene ID" value="CHLRE_13g563326v5"/>
</dbReference>
<name>A0A2K3CZ38_CHLRE</name>
<protein>
    <submittedName>
        <fullName evidence="1">Uncharacterized protein</fullName>
    </submittedName>
</protein>
<dbReference type="GeneID" id="66055883"/>
<dbReference type="InParanoid" id="A0A2K3CZ38"/>
<sequence length="96" mass="10259">MVSSYALLHALISRSPDLECSTQRFLPRLARRGGGGHGRPQLRHDCFCLSGYCCSPVAPAITGWFGLASRPSRRLLLPATPLTAAGTLERANVVGP</sequence>
<keyword evidence="2" id="KW-1185">Reference proteome</keyword>
<accession>A0A2K3CZ38</accession>
<evidence type="ECO:0000313" key="2">
    <source>
        <dbReference type="Proteomes" id="UP000006906"/>
    </source>
</evidence>
<gene>
    <name evidence="1" type="ORF">CHLRE_13g563326v5</name>
</gene>
<dbReference type="Proteomes" id="UP000006906">
    <property type="component" value="Chromosome 13"/>
</dbReference>
<proteinExistence type="predicted"/>
<dbReference type="EMBL" id="CM008974">
    <property type="protein sequence ID" value="PNW73542.1"/>
    <property type="molecule type" value="Genomic_DNA"/>
</dbReference>
<reference evidence="1 2" key="1">
    <citation type="journal article" date="2007" name="Science">
        <title>The Chlamydomonas genome reveals the evolution of key animal and plant functions.</title>
        <authorList>
            <person name="Merchant S.S."/>
            <person name="Prochnik S.E."/>
            <person name="Vallon O."/>
            <person name="Harris E.H."/>
            <person name="Karpowicz S.J."/>
            <person name="Witman G.B."/>
            <person name="Terry A."/>
            <person name="Salamov A."/>
            <person name="Fritz-Laylin L.K."/>
            <person name="Marechal-Drouard L."/>
            <person name="Marshall W.F."/>
            <person name="Qu L.H."/>
            <person name="Nelson D.R."/>
            <person name="Sanderfoot A.A."/>
            <person name="Spalding M.H."/>
            <person name="Kapitonov V.V."/>
            <person name="Ren Q."/>
            <person name="Ferris P."/>
            <person name="Lindquist E."/>
            <person name="Shapiro H."/>
            <person name="Lucas S.M."/>
            <person name="Grimwood J."/>
            <person name="Schmutz J."/>
            <person name="Cardol P."/>
            <person name="Cerutti H."/>
            <person name="Chanfreau G."/>
            <person name="Chen C.L."/>
            <person name="Cognat V."/>
            <person name="Croft M.T."/>
            <person name="Dent R."/>
            <person name="Dutcher S."/>
            <person name="Fernandez E."/>
            <person name="Fukuzawa H."/>
            <person name="Gonzalez-Ballester D."/>
            <person name="Gonzalez-Halphen D."/>
            <person name="Hallmann A."/>
            <person name="Hanikenne M."/>
            <person name="Hippler M."/>
            <person name="Inwood W."/>
            <person name="Jabbari K."/>
            <person name="Kalanon M."/>
            <person name="Kuras R."/>
            <person name="Lefebvre P.A."/>
            <person name="Lemaire S.D."/>
            <person name="Lobanov A.V."/>
            <person name="Lohr M."/>
            <person name="Manuell A."/>
            <person name="Meier I."/>
            <person name="Mets L."/>
            <person name="Mittag M."/>
            <person name="Mittelmeier T."/>
            <person name="Moroney J.V."/>
            <person name="Moseley J."/>
            <person name="Napoli C."/>
            <person name="Nedelcu A.M."/>
            <person name="Niyogi K."/>
            <person name="Novoselov S.V."/>
            <person name="Paulsen I.T."/>
            <person name="Pazour G."/>
            <person name="Purton S."/>
            <person name="Ral J.P."/>
            <person name="Riano-Pachon D.M."/>
            <person name="Riekhof W."/>
            <person name="Rymarquis L."/>
            <person name="Schroda M."/>
            <person name="Stern D."/>
            <person name="Umen J."/>
            <person name="Willows R."/>
            <person name="Wilson N."/>
            <person name="Zimmer S.L."/>
            <person name="Allmer J."/>
            <person name="Balk J."/>
            <person name="Bisova K."/>
            <person name="Chen C.J."/>
            <person name="Elias M."/>
            <person name="Gendler K."/>
            <person name="Hauser C."/>
            <person name="Lamb M.R."/>
            <person name="Ledford H."/>
            <person name="Long J.C."/>
            <person name="Minagawa J."/>
            <person name="Page M.D."/>
            <person name="Pan J."/>
            <person name="Pootakham W."/>
            <person name="Roje S."/>
            <person name="Rose A."/>
            <person name="Stahlberg E."/>
            <person name="Terauchi A.M."/>
            <person name="Yang P."/>
            <person name="Ball S."/>
            <person name="Bowler C."/>
            <person name="Dieckmann C.L."/>
            <person name="Gladyshev V.N."/>
            <person name="Green P."/>
            <person name="Jorgensen R."/>
            <person name="Mayfield S."/>
            <person name="Mueller-Roeber B."/>
            <person name="Rajamani S."/>
            <person name="Sayre R.T."/>
            <person name="Brokstein P."/>
            <person name="Dubchak I."/>
            <person name="Goodstein D."/>
            <person name="Hornick L."/>
            <person name="Huang Y.W."/>
            <person name="Jhaveri J."/>
            <person name="Luo Y."/>
            <person name="Martinez D."/>
            <person name="Ngau W.C."/>
            <person name="Otillar B."/>
            <person name="Poliakov A."/>
            <person name="Porter A."/>
            <person name="Szajkowski L."/>
            <person name="Werner G."/>
            <person name="Zhou K."/>
            <person name="Grigoriev I.V."/>
            <person name="Rokhsar D.S."/>
            <person name="Grossman A.R."/>
        </authorList>
    </citation>
    <scope>NUCLEOTIDE SEQUENCE [LARGE SCALE GENOMIC DNA]</scope>
    <source>
        <strain evidence="2">CC-503</strain>
    </source>
</reference>
<dbReference type="AlphaFoldDB" id="A0A2K3CZ38"/>
<evidence type="ECO:0000313" key="1">
    <source>
        <dbReference type="EMBL" id="PNW73542.1"/>
    </source>
</evidence>